<reference evidence="1" key="1">
    <citation type="submission" date="2015-06" db="EMBL/GenBank/DDBJ databases">
        <authorList>
            <person name="Joergensen T."/>
        </authorList>
    </citation>
    <scope>NUCLEOTIDE SEQUENCE</scope>
    <source>
        <strain evidence="1">RGFK0768</strain>
    </source>
</reference>
<organism evidence="1">
    <name type="scientific">uncultured prokaryote</name>
    <dbReference type="NCBI Taxonomy" id="198431"/>
    <lineage>
        <taxon>unclassified sequences</taxon>
        <taxon>environmental samples</taxon>
    </lineage>
</organism>
<protein>
    <submittedName>
        <fullName evidence="1">Uncharacterized protein</fullName>
    </submittedName>
</protein>
<reference evidence="1" key="2">
    <citation type="submission" date="2015-07" db="EMBL/GenBank/DDBJ databases">
        <title>Plasmids, circular viruses and viroids from rat gut.</title>
        <authorList>
            <person name="Jorgensen T.J."/>
            <person name="Hansen M.A."/>
            <person name="Xu Z."/>
            <person name="Tabak M.A."/>
            <person name="Sorensen S.J."/>
            <person name="Hansen L.H."/>
        </authorList>
    </citation>
    <scope>NUCLEOTIDE SEQUENCE</scope>
    <source>
        <strain evidence="1">RGFK0768</strain>
    </source>
</reference>
<sequence length="69" mass="7796">MGNGVLMELVYLLLELLATSKAHRRKWPGSSACFLLAKNAVGTLDPEQDLRMVWYNSIDSVLVSYYTVF</sequence>
<proteinExistence type="predicted"/>
<evidence type="ECO:0000313" key="1">
    <source>
        <dbReference type="EMBL" id="CRY95783.1"/>
    </source>
</evidence>
<accession>A0A0H5Q1P2</accession>
<name>A0A0H5Q1P2_9ZZZZ</name>
<dbReference type="EMBL" id="LN853377">
    <property type="protein sequence ID" value="CRY95783.1"/>
    <property type="molecule type" value="Genomic_DNA"/>
</dbReference>
<dbReference type="AlphaFoldDB" id="A0A0H5Q1P2"/>